<gene>
    <name evidence="1" type="ORF">RIF29_36385</name>
</gene>
<proteinExistence type="predicted"/>
<evidence type="ECO:0000313" key="1">
    <source>
        <dbReference type="EMBL" id="KAK7252445.1"/>
    </source>
</evidence>
<dbReference type="AlphaFoldDB" id="A0AAN9EB20"/>
<organism evidence="1 2">
    <name type="scientific">Crotalaria pallida</name>
    <name type="common">Smooth rattlebox</name>
    <name type="synonym">Crotalaria striata</name>
    <dbReference type="NCBI Taxonomy" id="3830"/>
    <lineage>
        <taxon>Eukaryota</taxon>
        <taxon>Viridiplantae</taxon>
        <taxon>Streptophyta</taxon>
        <taxon>Embryophyta</taxon>
        <taxon>Tracheophyta</taxon>
        <taxon>Spermatophyta</taxon>
        <taxon>Magnoliopsida</taxon>
        <taxon>eudicotyledons</taxon>
        <taxon>Gunneridae</taxon>
        <taxon>Pentapetalae</taxon>
        <taxon>rosids</taxon>
        <taxon>fabids</taxon>
        <taxon>Fabales</taxon>
        <taxon>Fabaceae</taxon>
        <taxon>Papilionoideae</taxon>
        <taxon>50 kb inversion clade</taxon>
        <taxon>genistoids sensu lato</taxon>
        <taxon>core genistoids</taxon>
        <taxon>Crotalarieae</taxon>
        <taxon>Crotalaria</taxon>
    </lineage>
</organism>
<dbReference type="Proteomes" id="UP001372338">
    <property type="component" value="Unassembled WGS sequence"/>
</dbReference>
<keyword evidence="2" id="KW-1185">Reference proteome</keyword>
<reference evidence="1 2" key="1">
    <citation type="submission" date="2024-01" db="EMBL/GenBank/DDBJ databases">
        <title>The genomes of 5 underutilized Papilionoideae crops provide insights into root nodulation and disease resistanc.</title>
        <authorList>
            <person name="Yuan L."/>
        </authorList>
    </citation>
    <scope>NUCLEOTIDE SEQUENCE [LARGE SCALE GENOMIC DNA]</scope>
    <source>
        <strain evidence="1">ZHUSHIDOU_FW_LH</strain>
        <tissue evidence="1">Leaf</tissue>
    </source>
</reference>
<protein>
    <submittedName>
        <fullName evidence="1">Uncharacterized protein</fullName>
    </submittedName>
</protein>
<sequence>MTNKVSSPSHTIPTFLPCSFKSHQPSLSLSLSLSLSKNSHTFDPSLSIALPRISILTQTMKASTFSPFPFLSDPSHH</sequence>
<evidence type="ECO:0000313" key="2">
    <source>
        <dbReference type="Proteomes" id="UP001372338"/>
    </source>
</evidence>
<accession>A0AAN9EB20</accession>
<name>A0AAN9EB20_CROPI</name>
<comment type="caution">
    <text evidence="1">The sequence shown here is derived from an EMBL/GenBank/DDBJ whole genome shotgun (WGS) entry which is preliminary data.</text>
</comment>
<dbReference type="EMBL" id="JAYWIO010000007">
    <property type="protein sequence ID" value="KAK7252445.1"/>
    <property type="molecule type" value="Genomic_DNA"/>
</dbReference>